<evidence type="ECO:0000313" key="2">
    <source>
        <dbReference type="EMBL" id="GFN88079.1"/>
    </source>
</evidence>
<proteinExistence type="predicted"/>
<dbReference type="AlphaFoldDB" id="A0AAV3YYV1"/>
<keyword evidence="3" id="KW-1185">Reference proteome</keyword>
<gene>
    <name evidence="2" type="ORF">PoB_001458500</name>
</gene>
<evidence type="ECO:0000256" key="1">
    <source>
        <dbReference type="SAM" id="MobiDB-lite"/>
    </source>
</evidence>
<name>A0AAV3YYV1_9GAST</name>
<comment type="caution">
    <text evidence="2">The sequence shown here is derived from an EMBL/GenBank/DDBJ whole genome shotgun (WGS) entry which is preliminary data.</text>
</comment>
<feature type="compositionally biased region" description="Basic and acidic residues" evidence="1">
    <location>
        <begin position="67"/>
        <end position="80"/>
    </location>
</feature>
<organism evidence="2 3">
    <name type="scientific">Plakobranchus ocellatus</name>
    <dbReference type="NCBI Taxonomy" id="259542"/>
    <lineage>
        <taxon>Eukaryota</taxon>
        <taxon>Metazoa</taxon>
        <taxon>Spiralia</taxon>
        <taxon>Lophotrochozoa</taxon>
        <taxon>Mollusca</taxon>
        <taxon>Gastropoda</taxon>
        <taxon>Heterobranchia</taxon>
        <taxon>Euthyneura</taxon>
        <taxon>Panpulmonata</taxon>
        <taxon>Sacoglossa</taxon>
        <taxon>Placobranchoidea</taxon>
        <taxon>Plakobranchidae</taxon>
        <taxon>Plakobranchus</taxon>
    </lineage>
</organism>
<sequence length="90" mass="10706">MSELTARLVKLGKDLGLEGSELRAFMNEERDREEKREAQERQEKEKKEEQERKDKLELEKLKLQAEIENAKSLHSKKDSSTNDWIAKYQE</sequence>
<reference evidence="2 3" key="1">
    <citation type="journal article" date="2021" name="Elife">
        <title>Chloroplast acquisition without the gene transfer in kleptoplastic sea slugs, Plakobranchus ocellatus.</title>
        <authorList>
            <person name="Maeda T."/>
            <person name="Takahashi S."/>
            <person name="Yoshida T."/>
            <person name="Shimamura S."/>
            <person name="Takaki Y."/>
            <person name="Nagai Y."/>
            <person name="Toyoda A."/>
            <person name="Suzuki Y."/>
            <person name="Arimoto A."/>
            <person name="Ishii H."/>
            <person name="Satoh N."/>
            <person name="Nishiyama T."/>
            <person name="Hasebe M."/>
            <person name="Maruyama T."/>
            <person name="Minagawa J."/>
            <person name="Obokata J."/>
            <person name="Shigenobu S."/>
        </authorList>
    </citation>
    <scope>NUCLEOTIDE SEQUENCE [LARGE SCALE GENOMIC DNA]</scope>
</reference>
<feature type="region of interest" description="Disordered" evidence="1">
    <location>
        <begin position="67"/>
        <end position="90"/>
    </location>
</feature>
<evidence type="ECO:0000313" key="3">
    <source>
        <dbReference type="Proteomes" id="UP000735302"/>
    </source>
</evidence>
<dbReference type="EMBL" id="BLXT01001830">
    <property type="protein sequence ID" value="GFN88079.1"/>
    <property type="molecule type" value="Genomic_DNA"/>
</dbReference>
<dbReference type="Proteomes" id="UP000735302">
    <property type="component" value="Unassembled WGS sequence"/>
</dbReference>
<feature type="region of interest" description="Disordered" evidence="1">
    <location>
        <begin position="26"/>
        <end position="55"/>
    </location>
</feature>
<accession>A0AAV3YYV1</accession>
<protein>
    <submittedName>
        <fullName evidence="2">Uncharacterized protein</fullName>
    </submittedName>
</protein>